<sequence length="60" mass="6558">MPRQPQAGLCHSDSSAALSFSIVEDRLLSMLEIADSRRSLLPGTSSHMRYNSPLLRLASS</sequence>
<name>A0A0F7L4P3_9VIRU</name>
<proteinExistence type="predicted"/>
<reference evidence="1" key="2">
    <citation type="submission" date="2015-03" db="EMBL/GenBank/DDBJ databases">
        <authorList>
            <person name="Chow C.-E.T."/>
            <person name="Winget D.M."/>
            <person name="White R.A.III."/>
            <person name="Hallam S.J."/>
            <person name="Suttle C.A."/>
        </authorList>
    </citation>
    <scope>NUCLEOTIDE SEQUENCE</scope>
    <source>
        <strain evidence="1">Anoxic3_1</strain>
    </source>
</reference>
<evidence type="ECO:0000313" key="1">
    <source>
        <dbReference type="EMBL" id="AKH45951.1"/>
    </source>
</evidence>
<dbReference type="EMBL" id="KR029577">
    <property type="protein sequence ID" value="AKH45951.1"/>
    <property type="molecule type" value="Genomic_DNA"/>
</dbReference>
<accession>A0A0F7L4P3</accession>
<reference evidence="1" key="1">
    <citation type="journal article" date="2015" name="Front. Microbiol.">
        <title>Combining genomic sequencing methods to explore viral diversity and reveal potential virus-host interactions.</title>
        <authorList>
            <person name="Chow C.E."/>
            <person name="Winget D.M."/>
            <person name="White R.A.III."/>
            <person name="Hallam S.J."/>
            <person name="Suttle C.A."/>
        </authorList>
    </citation>
    <scope>NUCLEOTIDE SEQUENCE</scope>
    <source>
        <strain evidence="1">Anoxic3_1</strain>
    </source>
</reference>
<organism evidence="1">
    <name type="scientific">uncultured marine virus</name>
    <dbReference type="NCBI Taxonomy" id="186617"/>
    <lineage>
        <taxon>Viruses</taxon>
        <taxon>environmental samples</taxon>
    </lineage>
</organism>
<protein>
    <submittedName>
        <fullName evidence="1">Uncharacterized protein</fullName>
    </submittedName>
</protein>